<dbReference type="EMBL" id="BSNM01000014">
    <property type="protein sequence ID" value="GLQ31942.1"/>
    <property type="molecule type" value="Genomic_DNA"/>
</dbReference>
<feature type="transmembrane region" description="Helical" evidence="1">
    <location>
        <begin position="88"/>
        <end position="108"/>
    </location>
</feature>
<feature type="transmembrane region" description="Helical" evidence="1">
    <location>
        <begin position="150"/>
        <end position="172"/>
    </location>
</feature>
<feature type="transmembrane region" description="Helical" evidence="1">
    <location>
        <begin position="54"/>
        <end position="76"/>
    </location>
</feature>
<feature type="transmembrane region" description="Helical" evidence="1">
    <location>
        <begin position="20"/>
        <end position="42"/>
    </location>
</feature>
<feature type="transmembrane region" description="Helical" evidence="1">
    <location>
        <begin position="309"/>
        <end position="342"/>
    </location>
</feature>
<keyword evidence="3" id="KW-1185">Reference proteome</keyword>
<protein>
    <submittedName>
        <fullName evidence="2">Uncharacterized protein</fullName>
    </submittedName>
</protein>
<dbReference type="Proteomes" id="UP001161389">
    <property type="component" value="Unassembled WGS sequence"/>
</dbReference>
<keyword evidence="1" id="KW-0812">Transmembrane</keyword>
<keyword evidence="1" id="KW-0472">Membrane</keyword>
<dbReference type="RefSeq" id="WP_284381736.1">
    <property type="nucleotide sequence ID" value="NZ_BSNM01000014.1"/>
</dbReference>
<organism evidence="2 3">
    <name type="scientific">Litoribrevibacter albus</name>
    <dbReference type="NCBI Taxonomy" id="1473156"/>
    <lineage>
        <taxon>Bacteria</taxon>
        <taxon>Pseudomonadati</taxon>
        <taxon>Pseudomonadota</taxon>
        <taxon>Gammaproteobacteria</taxon>
        <taxon>Oceanospirillales</taxon>
        <taxon>Oceanospirillaceae</taxon>
        <taxon>Litoribrevibacter</taxon>
    </lineage>
</organism>
<feature type="transmembrane region" description="Helical" evidence="1">
    <location>
        <begin position="396"/>
        <end position="416"/>
    </location>
</feature>
<evidence type="ECO:0000313" key="3">
    <source>
        <dbReference type="Proteomes" id="UP001161389"/>
    </source>
</evidence>
<dbReference type="AlphaFoldDB" id="A0AA37S9S4"/>
<feature type="transmembrane region" description="Helical" evidence="1">
    <location>
        <begin position="245"/>
        <end position="269"/>
    </location>
</feature>
<feature type="transmembrane region" description="Helical" evidence="1">
    <location>
        <begin position="114"/>
        <end position="138"/>
    </location>
</feature>
<name>A0AA37S9S4_9GAMM</name>
<feature type="transmembrane region" description="Helical" evidence="1">
    <location>
        <begin position="281"/>
        <end position="303"/>
    </location>
</feature>
<comment type="caution">
    <text evidence="2">The sequence shown here is derived from an EMBL/GenBank/DDBJ whole genome shotgun (WGS) entry which is preliminary data.</text>
</comment>
<feature type="transmembrane region" description="Helical" evidence="1">
    <location>
        <begin position="372"/>
        <end position="390"/>
    </location>
</feature>
<gene>
    <name evidence="2" type="ORF">GCM10007876_24210</name>
</gene>
<evidence type="ECO:0000256" key="1">
    <source>
        <dbReference type="SAM" id="Phobius"/>
    </source>
</evidence>
<evidence type="ECO:0000313" key="2">
    <source>
        <dbReference type="EMBL" id="GLQ31942.1"/>
    </source>
</evidence>
<sequence length="436" mass="48769">MNLSGLSFDNIPSFQTPMRFFITAPVFSTLGAIVLCLPNIWLSRWQPDLIALTHVFTLGFILMIMCGALTQVLPVLSGRGFPYVDHSATVFHALLTTGLVLFPINFLYPSKVIVLLTTCLIAIPLLLMVSGIVTVFFNSKSNVSIFSIKLAGLCLVGTVLTGLWQLGSYHWLEISSVGKVLTNIHFVFGLLGWVSLTIIGVSFQVIPMFHVTPEFPDWLKRGLPMFHFLALLMLAAGLINEHRPFIWAAFFFLHLSLVGYAGTALYLLTQRRRKVADTTINFWRLGLIMLLLSILVFDLSFVVESSVEPYMHILALLMFVFGFVVSIILGMLLKIVPFLAFLNLQQLAMKSMDTISMMPSMSEFISAKQGRLLFYGYLVLLPVLVSAPLGTMVSRIAGAILLLISAFLLILNVKVWQRFKLKHRAIQDIQFNNMKV</sequence>
<reference evidence="2" key="2">
    <citation type="submission" date="2023-01" db="EMBL/GenBank/DDBJ databases">
        <title>Draft genome sequence of Litoribrevibacter albus strain NBRC 110071.</title>
        <authorList>
            <person name="Sun Q."/>
            <person name="Mori K."/>
        </authorList>
    </citation>
    <scope>NUCLEOTIDE SEQUENCE</scope>
    <source>
        <strain evidence="2">NBRC 110071</strain>
    </source>
</reference>
<proteinExistence type="predicted"/>
<feature type="transmembrane region" description="Helical" evidence="1">
    <location>
        <begin position="184"/>
        <end position="206"/>
    </location>
</feature>
<keyword evidence="1" id="KW-1133">Transmembrane helix</keyword>
<reference evidence="2" key="1">
    <citation type="journal article" date="2014" name="Int. J. Syst. Evol. Microbiol.">
        <title>Complete genome sequence of Corynebacterium casei LMG S-19264T (=DSM 44701T), isolated from a smear-ripened cheese.</title>
        <authorList>
            <consortium name="US DOE Joint Genome Institute (JGI-PGF)"/>
            <person name="Walter F."/>
            <person name="Albersmeier A."/>
            <person name="Kalinowski J."/>
            <person name="Ruckert C."/>
        </authorList>
    </citation>
    <scope>NUCLEOTIDE SEQUENCE</scope>
    <source>
        <strain evidence="2">NBRC 110071</strain>
    </source>
</reference>
<accession>A0AA37S9S4</accession>